<dbReference type="HAMAP" id="MF_00427">
    <property type="entry name" value="NqrC"/>
    <property type="match status" value="1"/>
</dbReference>
<evidence type="ECO:0000256" key="12">
    <source>
        <dbReference type="ARBA" id="ARBA00023065"/>
    </source>
</evidence>
<organism evidence="18 19">
    <name type="scientific">Candidatus Aphodosoma intestinipullorum</name>
    <dbReference type="NCBI Taxonomy" id="2840674"/>
    <lineage>
        <taxon>Bacteria</taxon>
        <taxon>Pseudomonadati</taxon>
        <taxon>Bacteroidota</taxon>
        <taxon>Bacteroidia</taxon>
        <taxon>Bacteroidales</taxon>
        <taxon>Candidatus Aphodosoma</taxon>
    </lineage>
</organism>
<proteinExistence type="inferred from homology"/>
<keyword evidence="3" id="KW-0997">Cell inner membrane</keyword>
<dbReference type="PROSITE" id="PS50903">
    <property type="entry name" value="RUBREDOXIN_LIKE"/>
    <property type="match status" value="1"/>
</dbReference>
<keyword evidence="11 16" id="KW-0915">Sodium</keyword>
<keyword evidence="5 16" id="KW-0285">Flavoprotein</keyword>
<dbReference type="PANTHER" id="PTHR37838">
    <property type="entry name" value="NA(+)-TRANSLOCATING NADH-QUINONE REDUCTASE SUBUNIT C"/>
    <property type="match status" value="1"/>
</dbReference>
<reference evidence="18" key="1">
    <citation type="submission" date="2020-10" db="EMBL/GenBank/DDBJ databases">
        <authorList>
            <person name="Gilroy R."/>
        </authorList>
    </citation>
    <scope>NUCLEOTIDE SEQUENCE</scope>
    <source>
        <strain evidence="18">3924</strain>
    </source>
</reference>
<dbReference type="Pfam" id="PF04205">
    <property type="entry name" value="FMN_bind"/>
    <property type="match status" value="1"/>
</dbReference>
<keyword evidence="7 16" id="KW-0812">Transmembrane</keyword>
<evidence type="ECO:0000313" key="18">
    <source>
        <dbReference type="EMBL" id="MBO8440311.1"/>
    </source>
</evidence>
<comment type="caution">
    <text evidence="18">The sequence shown here is derived from an EMBL/GenBank/DDBJ whole genome shotgun (WGS) entry which is preliminary data.</text>
</comment>
<gene>
    <name evidence="16 18" type="primary">nqrC</name>
    <name evidence="18" type="ORF">IAC51_06635</name>
</gene>
<dbReference type="NCBIfam" id="TIGR01938">
    <property type="entry name" value="nqrC"/>
    <property type="match status" value="1"/>
</dbReference>
<evidence type="ECO:0000256" key="14">
    <source>
        <dbReference type="ARBA" id="ARBA00023136"/>
    </source>
</evidence>
<protein>
    <recommendedName>
        <fullName evidence="16">Na(+)-translocating NADH-quinone reductase subunit C</fullName>
        <shortName evidence="16">Na(+)-NQR subunit C</shortName>
        <shortName evidence="16">Na(+)-translocating NQR subunit C</shortName>
        <ecNumber evidence="16">7.2.1.1</ecNumber>
    </recommendedName>
    <alternativeName>
        <fullName evidence="16">NQR complex subunit C</fullName>
    </alternativeName>
    <alternativeName>
        <fullName evidence="16">NQR-1 subunit C</fullName>
    </alternativeName>
</protein>
<keyword evidence="6 16" id="KW-0288">FMN</keyword>
<name>A0A940IF72_9BACT</name>
<evidence type="ECO:0000256" key="4">
    <source>
        <dbReference type="ARBA" id="ARBA00022553"/>
    </source>
</evidence>
<keyword evidence="2 16" id="KW-1003">Cell membrane</keyword>
<evidence type="ECO:0000256" key="3">
    <source>
        <dbReference type="ARBA" id="ARBA00022519"/>
    </source>
</evidence>
<comment type="catalytic activity">
    <reaction evidence="16">
        <text>a ubiquinone + n Na(+)(in) + NADH + H(+) = a ubiquinol + n Na(+)(out) + NAD(+)</text>
        <dbReference type="Rhea" id="RHEA:47748"/>
        <dbReference type="Rhea" id="RHEA-COMP:9565"/>
        <dbReference type="Rhea" id="RHEA-COMP:9566"/>
        <dbReference type="ChEBI" id="CHEBI:15378"/>
        <dbReference type="ChEBI" id="CHEBI:16389"/>
        <dbReference type="ChEBI" id="CHEBI:17976"/>
        <dbReference type="ChEBI" id="CHEBI:29101"/>
        <dbReference type="ChEBI" id="CHEBI:57540"/>
        <dbReference type="ChEBI" id="CHEBI:57945"/>
        <dbReference type="EC" id="7.2.1.1"/>
    </reaction>
</comment>
<dbReference type="GO" id="GO:0010181">
    <property type="term" value="F:FMN binding"/>
    <property type="evidence" value="ECO:0007669"/>
    <property type="project" value="UniProtKB-UniRule"/>
</dbReference>
<evidence type="ECO:0000256" key="2">
    <source>
        <dbReference type="ARBA" id="ARBA00022475"/>
    </source>
</evidence>
<keyword evidence="12 16" id="KW-0406">Ion transport</keyword>
<evidence type="ECO:0000256" key="13">
    <source>
        <dbReference type="ARBA" id="ARBA00023075"/>
    </source>
</evidence>
<evidence type="ECO:0000256" key="10">
    <source>
        <dbReference type="ARBA" id="ARBA00023027"/>
    </source>
</evidence>
<keyword evidence="9 16" id="KW-1133">Transmembrane helix</keyword>
<dbReference type="AlphaFoldDB" id="A0A940IF72"/>
<evidence type="ECO:0000313" key="19">
    <source>
        <dbReference type="Proteomes" id="UP000712007"/>
    </source>
</evidence>
<evidence type="ECO:0000256" key="16">
    <source>
        <dbReference type="HAMAP-Rule" id="MF_00427"/>
    </source>
</evidence>
<keyword evidence="14 16" id="KW-0472">Membrane</keyword>
<feature type="domain" description="Rubredoxin-like" evidence="17">
    <location>
        <begin position="3"/>
        <end position="37"/>
    </location>
</feature>
<keyword evidence="15 16" id="KW-0739">Sodium transport</keyword>
<comment type="subunit">
    <text evidence="16">Composed of six subunits; NqrA, NqrB, NqrC, NqrD, NqrE and NqrF.</text>
</comment>
<evidence type="ECO:0000256" key="7">
    <source>
        <dbReference type="ARBA" id="ARBA00022692"/>
    </source>
</evidence>
<evidence type="ECO:0000256" key="8">
    <source>
        <dbReference type="ARBA" id="ARBA00022967"/>
    </source>
</evidence>
<dbReference type="Proteomes" id="UP000712007">
    <property type="component" value="Unassembled WGS sequence"/>
</dbReference>
<dbReference type="InterPro" id="IPR010204">
    <property type="entry name" value="NqrC"/>
</dbReference>
<dbReference type="InterPro" id="IPR048574">
    <property type="entry name" value="RUBY_RBDX"/>
</dbReference>
<accession>A0A940IF72</accession>
<evidence type="ECO:0000256" key="1">
    <source>
        <dbReference type="ARBA" id="ARBA00022448"/>
    </source>
</evidence>
<dbReference type="Pfam" id="PF21349">
    <property type="entry name" value="RUBY_RBDX"/>
    <property type="match status" value="1"/>
</dbReference>
<comment type="cofactor">
    <cofactor evidence="16">
        <name>FMN</name>
        <dbReference type="ChEBI" id="CHEBI:58210"/>
    </cofactor>
</comment>
<keyword evidence="10 16" id="KW-0520">NAD</keyword>
<dbReference type="GO" id="GO:0005506">
    <property type="term" value="F:iron ion binding"/>
    <property type="evidence" value="ECO:0007669"/>
    <property type="project" value="InterPro"/>
</dbReference>
<dbReference type="GO" id="GO:0005886">
    <property type="term" value="C:plasma membrane"/>
    <property type="evidence" value="ECO:0007669"/>
    <property type="project" value="UniProtKB-SubCell"/>
</dbReference>
<comment type="caution">
    <text evidence="16">Lacks conserved residue(s) required for the propagation of feature annotation.</text>
</comment>
<dbReference type="EC" id="7.2.1.1" evidence="16"/>
<dbReference type="InterPro" id="IPR024934">
    <property type="entry name" value="Rubredoxin-like_dom"/>
</dbReference>
<evidence type="ECO:0000256" key="11">
    <source>
        <dbReference type="ARBA" id="ARBA00023053"/>
    </source>
</evidence>
<evidence type="ECO:0000256" key="5">
    <source>
        <dbReference type="ARBA" id="ARBA00022630"/>
    </source>
</evidence>
<reference evidence="18" key="2">
    <citation type="journal article" date="2021" name="PeerJ">
        <title>Extensive microbial diversity within the chicken gut microbiome revealed by metagenomics and culture.</title>
        <authorList>
            <person name="Gilroy R."/>
            <person name="Ravi A."/>
            <person name="Getino M."/>
            <person name="Pursley I."/>
            <person name="Horton D.L."/>
            <person name="Alikhan N.F."/>
            <person name="Baker D."/>
            <person name="Gharbi K."/>
            <person name="Hall N."/>
            <person name="Watson M."/>
            <person name="Adriaenssens E.M."/>
            <person name="Foster-Nyarko E."/>
            <person name="Jarju S."/>
            <person name="Secka A."/>
            <person name="Antonio M."/>
            <person name="Oren A."/>
            <person name="Chaudhuri R.R."/>
            <person name="La Ragione R."/>
            <person name="Hildebrand F."/>
            <person name="Pallen M.J."/>
        </authorList>
    </citation>
    <scope>NUCLEOTIDE SEQUENCE</scope>
    <source>
        <strain evidence="18">3924</strain>
    </source>
</reference>
<keyword evidence="4 16" id="KW-0597">Phosphoprotein</keyword>
<dbReference type="PANTHER" id="PTHR37838:SF1">
    <property type="entry name" value="NA(+)-TRANSLOCATING NADH-QUINONE REDUCTASE SUBUNIT C"/>
    <property type="match status" value="1"/>
</dbReference>
<keyword evidence="13 16" id="KW-0830">Ubiquinone</keyword>
<keyword evidence="1 16" id="KW-0813">Transport</keyword>
<keyword evidence="8 16" id="KW-1278">Translocase</keyword>
<dbReference type="InterPro" id="IPR007329">
    <property type="entry name" value="FMN-bd"/>
</dbReference>
<comment type="function">
    <text evidence="16">NQR complex catalyzes the reduction of ubiquinone-1 to ubiquinol by two successive reactions, coupled with the transport of Na(+) ions from the cytoplasm to the periplasm. NqrA to NqrE are probably involved in the second step, the conversion of ubisemiquinone to ubiquinol.</text>
</comment>
<dbReference type="GO" id="GO:0016655">
    <property type="term" value="F:oxidoreductase activity, acting on NAD(P)H, quinone or similar compound as acceptor"/>
    <property type="evidence" value="ECO:0007669"/>
    <property type="project" value="UniProtKB-UniRule"/>
</dbReference>
<comment type="subcellular location">
    <subcellularLocation>
        <location evidence="16">Cell membrane</location>
        <topology evidence="16">Single-pass membrane protein</topology>
    </subcellularLocation>
</comment>
<evidence type="ECO:0000256" key="9">
    <source>
        <dbReference type="ARBA" id="ARBA00022989"/>
    </source>
</evidence>
<dbReference type="SMART" id="SM00900">
    <property type="entry name" value="FMN_bind"/>
    <property type="match status" value="1"/>
</dbReference>
<dbReference type="EMBL" id="JADIMV010000113">
    <property type="protein sequence ID" value="MBO8440311.1"/>
    <property type="molecule type" value="Genomic_DNA"/>
</dbReference>
<evidence type="ECO:0000259" key="17">
    <source>
        <dbReference type="PROSITE" id="PS50903"/>
    </source>
</evidence>
<comment type="similarity">
    <text evidence="16">Belongs to the NqrC family.</text>
</comment>
<dbReference type="SUPFAM" id="SSF57802">
    <property type="entry name" value="Rubredoxin-like"/>
    <property type="match status" value="1"/>
</dbReference>
<dbReference type="CDD" id="cd00729">
    <property type="entry name" value="rubredoxin_SM"/>
    <property type="match status" value="1"/>
</dbReference>
<dbReference type="GO" id="GO:0006814">
    <property type="term" value="P:sodium ion transport"/>
    <property type="evidence" value="ECO:0007669"/>
    <property type="project" value="UniProtKB-UniRule"/>
</dbReference>
<sequence>MATKKFRCKVCGYIHEGDKAPDVCPVCQAPASEFEEITEPGEGKKKKGVNTNGNSYTLIYMTVIIVIVSLLLSVVSGILKERQNKNVRLDTMKQILSSVPAIESQLAGQDAEAMYNEYIKEFIVLNKAGETVKTLDKNADFGYKPEKDADEYPLYIAEVDGQTKYIIPMNGVGLWGAIWGYIALDNDRNTVDGVFFSHASETPGLGADIVSPEKFRNQFHGKHIMNNGEFVSLLVVKPGAKADGVETVDGISGGTITSKGVETMLRNCLGNYAAFFKQAGQANAPVADAAPAAEVVEPQTEGGN</sequence>
<feature type="modified residue" description="FMN phosphoryl threonine" evidence="16">
    <location>
        <position position="255"/>
    </location>
</feature>
<feature type="transmembrane region" description="Helical" evidence="16">
    <location>
        <begin position="58"/>
        <end position="79"/>
    </location>
</feature>
<dbReference type="Gene3D" id="2.20.28.10">
    <property type="match status" value="1"/>
</dbReference>
<evidence type="ECO:0000256" key="6">
    <source>
        <dbReference type="ARBA" id="ARBA00022643"/>
    </source>
</evidence>
<evidence type="ECO:0000256" key="15">
    <source>
        <dbReference type="ARBA" id="ARBA00023201"/>
    </source>
</evidence>